<dbReference type="FunFam" id="4.10.49.10:FF:000001">
    <property type="entry name" value="Cytochrome c oxidase subunit 7C"/>
    <property type="match status" value="1"/>
</dbReference>
<evidence type="ECO:0000256" key="6">
    <source>
        <dbReference type="ARBA" id="ARBA00022946"/>
    </source>
</evidence>
<evidence type="ECO:0000256" key="2">
    <source>
        <dbReference type="ARBA" id="ARBA00004673"/>
    </source>
</evidence>
<evidence type="ECO:0000256" key="4">
    <source>
        <dbReference type="ARBA" id="ARBA00022692"/>
    </source>
</evidence>
<keyword evidence="6 11" id="KW-0809">Transit peptide</keyword>
<keyword evidence="4 11" id="KW-0812">Transmembrane</keyword>
<evidence type="ECO:0000256" key="1">
    <source>
        <dbReference type="ARBA" id="ARBA00004434"/>
    </source>
</evidence>
<dbReference type="InterPro" id="IPR036636">
    <property type="entry name" value="COX7C/Cox8_sf"/>
</dbReference>
<comment type="subcellular location">
    <subcellularLocation>
        <location evidence="1 11">Mitochondrion inner membrane</location>
        <topology evidence="1 11">Single-pass membrane protein</topology>
    </subcellularLocation>
</comment>
<gene>
    <name evidence="12" type="primary">COX8</name>
</gene>
<dbReference type="VEuPathDB" id="FungiDB:PABG_07559"/>
<evidence type="ECO:0000256" key="8">
    <source>
        <dbReference type="ARBA" id="ARBA00023128"/>
    </source>
</evidence>
<dbReference type="PANTHER" id="PTHR13313">
    <property type="entry name" value="CYTOCHROME C OXIDASE SUBUNIT VIIC"/>
    <property type="match status" value="1"/>
</dbReference>
<keyword evidence="7 11" id="KW-1133">Transmembrane helix</keyword>
<feature type="transmembrane region" description="Helical" evidence="11">
    <location>
        <begin position="51"/>
        <end position="71"/>
    </location>
</feature>
<name>A7L815_PARBR</name>
<evidence type="ECO:0000256" key="7">
    <source>
        <dbReference type="ARBA" id="ARBA00022989"/>
    </source>
</evidence>
<dbReference type="UniPathway" id="UPA00705"/>
<comment type="subunit">
    <text evidence="11">Component of the cytochrome c oxidase (complex IV, CIV), a multisubunit enzyme composed of a catalytic core of 3 subunits and several supernumerary subunits. The complex exists as a monomer or a dimer and forms supercomplexes (SCs) in the inner mitochondrial membrane with ubiquinol-cytochrome c oxidoreductase (cytochrome b-c1 complex, complex III, CIII).</text>
</comment>
<comment type="function">
    <text evidence="11">Component of the cytochrome c oxidase, the last enzyme in the mitochondrial electron transport chain which drives oxidative phosphorylation. The respiratory chain contains 3 multisubunit complexes succinate dehydrogenase (complex II, CII), ubiquinol-cytochrome c oxidoreductase (cytochrome b-c1 complex, complex III, CIII) and cytochrome c oxidase (complex IV, CIV), that cooperate to transfer electrons derived from NADH and succinate to molecular oxygen, creating an electrochemical gradient over the inner membrane that drives transmembrane transport and the ATP synthase. Cytochrome c oxidase is the component of the respiratory chain that catalyzes the reduction of oxygen to water. Electrons originating from reduced cytochrome c in the intermembrane space (IMS) are transferred via the dinuclear copper A center (CU(A)) of subunit 2 and heme A of subunit 1 to the active site in subunit 1, a binuclear center (BNC) formed by heme A3 and copper B (CU(B)). The BNC reduces molecular oxygen to 2 water molecules using 4 electrons from cytochrome c in the IMS and 4 protons from the mitochondrial matrix.</text>
</comment>
<evidence type="ECO:0000256" key="10">
    <source>
        <dbReference type="ARBA" id="ARBA00071004"/>
    </source>
</evidence>
<dbReference type="EMBL" id="EF681771">
    <property type="protein sequence ID" value="ABS11195.1"/>
    <property type="molecule type" value="mRNA"/>
</dbReference>
<evidence type="ECO:0000256" key="3">
    <source>
        <dbReference type="ARBA" id="ARBA00010514"/>
    </source>
</evidence>
<dbReference type="SUPFAM" id="SSF81427">
    <property type="entry name" value="Mitochondrial cytochrome c oxidase subunit VIIc (aka VIIIa)"/>
    <property type="match status" value="1"/>
</dbReference>
<dbReference type="InterPro" id="IPR004202">
    <property type="entry name" value="COX7C/Cox8"/>
</dbReference>
<evidence type="ECO:0000256" key="9">
    <source>
        <dbReference type="ARBA" id="ARBA00023136"/>
    </source>
</evidence>
<keyword evidence="8 11" id="KW-0496">Mitochondrion</keyword>
<dbReference type="AlphaFoldDB" id="A7L815"/>
<dbReference type="Pfam" id="PF02935">
    <property type="entry name" value="COX7C"/>
    <property type="match status" value="1"/>
</dbReference>
<dbReference type="GO" id="GO:0006123">
    <property type="term" value="P:mitochondrial electron transport, cytochrome c to oxygen"/>
    <property type="evidence" value="ECO:0007669"/>
    <property type="project" value="UniProtKB-UniRule"/>
</dbReference>
<keyword evidence="9 11" id="KW-0472">Membrane</keyword>
<evidence type="ECO:0000313" key="12">
    <source>
        <dbReference type="EMBL" id="ABS11195.1"/>
    </source>
</evidence>
<dbReference type="GO" id="GO:0005743">
    <property type="term" value="C:mitochondrial inner membrane"/>
    <property type="evidence" value="ECO:0007669"/>
    <property type="project" value="UniProtKB-SubCell"/>
</dbReference>
<evidence type="ECO:0000256" key="5">
    <source>
        <dbReference type="ARBA" id="ARBA00022792"/>
    </source>
</evidence>
<protein>
    <recommendedName>
        <fullName evidence="10 11">Cytochrome c oxidase subunit 8, mitochondrial</fullName>
    </recommendedName>
    <alternativeName>
        <fullName evidence="11">Cytochrome c oxidase polypeptide VIII</fullName>
    </alternativeName>
</protein>
<evidence type="ECO:0000256" key="11">
    <source>
        <dbReference type="RuleBase" id="RU368123"/>
    </source>
</evidence>
<dbReference type="GO" id="GO:0045277">
    <property type="term" value="C:respiratory chain complex IV"/>
    <property type="evidence" value="ECO:0007669"/>
    <property type="project" value="UniProtKB-UniRule"/>
</dbReference>
<sequence length="86" mass="9690">MIAQTATRARMATTIARRGLHSSRPQMASPFHYPEGPRSNLPFNPLTKYFFLRYWGFVAVGFGAPFAIAVWQTKKTQVNVLASVFI</sequence>
<comment type="pathway">
    <text evidence="2 11">Energy metabolism; oxidative phosphorylation.</text>
</comment>
<dbReference type="VEuPathDB" id="FungiDB:PADG_08292"/>
<dbReference type="PANTHER" id="PTHR13313:SF0">
    <property type="entry name" value="CYTOCHROME C OXIDASE SUBUNIT 7C, MITOCHONDRIAL"/>
    <property type="match status" value="1"/>
</dbReference>
<proteinExistence type="evidence at transcript level"/>
<comment type="similarity">
    <text evidence="3 11">Belongs to the cytochrome c oxidase VIIc family.</text>
</comment>
<reference evidence="12" key="1">
    <citation type="submission" date="2007-06" db="EMBL/GenBank/DDBJ databases">
        <title>PbCOX8, a putative Paracoccidioides brasiliensis cytochrome c oxidase subunit.</title>
        <authorList>
            <person name="Bandeira S.C.B."/>
            <person name="Nobrega M.P."/>
        </authorList>
    </citation>
    <scope>NUCLEOTIDE SEQUENCE</scope>
</reference>
<accession>A7L815</accession>
<dbReference type="Gene3D" id="4.10.49.10">
    <property type="entry name" value="Cytochrome c oxidase subunit VIIc"/>
    <property type="match status" value="1"/>
</dbReference>
<organism evidence="12">
    <name type="scientific">Paracoccidioides brasiliensis</name>
    <dbReference type="NCBI Taxonomy" id="121759"/>
    <lineage>
        <taxon>Eukaryota</taxon>
        <taxon>Fungi</taxon>
        <taxon>Dikarya</taxon>
        <taxon>Ascomycota</taxon>
        <taxon>Pezizomycotina</taxon>
        <taxon>Eurotiomycetes</taxon>
        <taxon>Eurotiomycetidae</taxon>
        <taxon>Onygenales</taxon>
        <taxon>Ajellomycetaceae</taxon>
        <taxon>Paracoccidioides</taxon>
    </lineage>
</organism>
<keyword evidence="5 11" id="KW-0999">Mitochondrion inner membrane</keyword>